<evidence type="ECO:0000256" key="1">
    <source>
        <dbReference type="ARBA" id="ARBA00004123"/>
    </source>
</evidence>
<dbReference type="PANTHER" id="PTHR31313:SF81">
    <property type="entry name" value="TY1 ENHANCER ACTIVATOR"/>
    <property type="match status" value="1"/>
</dbReference>
<keyword evidence="6" id="KW-0804">Transcription</keyword>
<dbReference type="EMBL" id="JBEFKJ010000018">
    <property type="protein sequence ID" value="KAL2041258.1"/>
    <property type="molecule type" value="Genomic_DNA"/>
</dbReference>
<keyword evidence="11" id="KW-1185">Reference proteome</keyword>
<comment type="subcellular location">
    <subcellularLocation>
        <location evidence="1">Nucleus</location>
    </subcellularLocation>
</comment>
<dbReference type="SMART" id="SM00066">
    <property type="entry name" value="GAL4"/>
    <property type="match status" value="1"/>
</dbReference>
<evidence type="ECO:0000256" key="4">
    <source>
        <dbReference type="ARBA" id="ARBA00023015"/>
    </source>
</evidence>
<evidence type="ECO:0000256" key="5">
    <source>
        <dbReference type="ARBA" id="ARBA00023125"/>
    </source>
</evidence>
<organism evidence="10 11">
    <name type="scientific">Stereocaulon virgatum</name>
    <dbReference type="NCBI Taxonomy" id="373712"/>
    <lineage>
        <taxon>Eukaryota</taxon>
        <taxon>Fungi</taxon>
        <taxon>Dikarya</taxon>
        <taxon>Ascomycota</taxon>
        <taxon>Pezizomycotina</taxon>
        <taxon>Lecanoromycetes</taxon>
        <taxon>OSLEUM clade</taxon>
        <taxon>Lecanoromycetidae</taxon>
        <taxon>Lecanorales</taxon>
        <taxon>Lecanorineae</taxon>
        <taxon>Stereocaulaceae</taxon>
        <taxon>Stereocaulon</taxon>
    </lineage>
</organism>
<reference evidence="10 11" key="1">
    <citation type="submission" date="2024-09" db="EMBL/GenBank/DDBJ databases">
        <title>Rethinking Asexuality: The Enigmatic Case of Functional Sexual Genes in Lepraria (Stereocaulaceae).</title>
        <authorList>
            <person name="Doellman M."/>
            <person name="Sun Y."/>
            <person name="Barcenas-Pena A."/>
            <person name="Lumbsch H.T."/>
            <person name="Grewe F."/>
        </authorList>
    </citation>
    <scope>NUCLEOTIDE SEQUENCE [LARGE SCALE GENOMIC DNA]</scope>
    <source>
        <strain evidence="10 11">Mercado 3170</strain>
    </source>
</reference>
<keyword evidence="2" id="KW-0479">Metal-binding</keyword>
<dbReference type="Pfam" id="PF04082">
    <property type="entry name" value="Fungal_trans"/>
    <property type="match status" value="1"/>
</dbReference>
<dbReference type="InterPro" id="IPR036864">
    <property type="entry name" value="Zn2-C6_fun-type_DNA-bd_sf"/>
</dbReference>
<feature type="domain" description="Zn(2)-C6 fungal-type" evidence="9">
    <location>
        <begin position="40"/>
        <end position="71"/>
    </location>
</feature>
<evidence type="ECO:0000256" key="3">
    <source>
        <dbReference type="ARBA" id="ARBA00022833"/>
    </source>
</evidence>
<evidence type="ECO:0000256" key="8">
    <source>
        <dbReference type="SAM" id="MobiDB-lite"/>
    </source>
</evidence>
<proteinExistence type="predicted"/>
<dbReference type="Pfam" id="PF00172">
    <property type="entry name" value="Zn_clus"/>
    <property type="match status" value="1"/>
</dbReference>
<dbReference type="CDD" id="cd00067">
    <property type="entry name" value="GAL4"/>
    <property type="match status" value="1"/>
</dbReference>
<evidence type="ECO:0000313" key="10">
    <source>
        <dbReference type="EMBL" id="KAL2041258.1"/>
    </source>
</evidence>
<protein>
    <recommendedName>
        <fullName evidence="9">Zn(2)-C6 fungal-type domain-containing protein</fullName>
    </recommendedName>
</protein>
<sequence>MATNYQRTIRPKDERDDSPGALGATPEVPKSNKRKCVSSACIPCRKRKSKCDGGLPHCSTCTAVYHTACSYDVDSDHRRKSALKKDIATLKGEKESLVVIVTAIKSSSDAEVADIVQQIRANESLDTIAETLRRNVTLPENYHGSAEAELSNLIGRTAFDVTGVRHYGHTSSLGLVSDTEPSPVHLPNSEAWTTVTQDISFVEHLLNLYFSWVHPFYSLFSKEMFLDDMANNRTKYCSSLLVNAVLSVACSYSDKLAARGDPDDPSTAGDEFFAEARRLLYDHETAKLTTVQALALMGLREAGCNHESSGFQYAGRCMRMCIELGLHLSYDSSKDRFTPLELEARKITFWGCYTCDTAWSICIGRISQLPRAAITIDKPSINEAHELQPWKAYSDYGEVDVEGSRQPTHSLSLSQQFSSLSEIVNDHLFIFYAPRERRTSKNLLDLYGRYKKWFIGLPEEFQIRDVNTPHALILHMYYSSVVILLFRPYLKLDLANSKISPREICITYADNAATLLATYRRIYGLRRIPLLATHVALTSSIIHLLHLPSPSPTRWLAQSIASLREMSVNHAFAFRCLRIIIKLADQWNIQLPPEVERAANDIPPEVSLDNCNNAHAHTSYLSPISNPPQTYVLANGKVAAGDAPFSAKSSPKPHFPVEELYWSPFTDGSLPFPVHLPGAPMDRMEINNMLNVPNNHWDQLTQDGFRFPSHGDWGYDTVAFPAYGQWPQR</sequence>
<evidence type="ECO:0000259" key="9">
    <source>
        <dbReference type="PROSITE" id="PS50048"/>
    </source>
</evidence>
<evidence type="ECO:0000313" key="11">
    <source>
        <dbReference type="Proteomes" id="UP001590950"/>
    </source>
</evidence>
<keyword evidence="5" id="KW-0238">DNA-binding</keyword>
<dbReference type="Proteomes" id="UP001590950">
    <property type="component" value="Unassembled WGS sequence"/>
</dbReference>
<dbReference type="InterPro" id="IPR051615">
    <property type="entry name" value="Transcr_Regulatory_Elem"/>
</dbReference>
<dbReference type="Gene3D" id="4.10.240.10">
    <property type="entry name" value="Zn(2)-C6 fungal-type DNA-binding domain"/>
    <property type="match status" value="1"/>
</dbReference>
<dbReference type="PROSITE" id="PS00463">
    <property type="entry name" value="ZN2_CY6_FUNGAL_1"/>
    <property type="match status" value="1"/>
</dbReference>
<evidence type="ECO:0000256" key="2">
    <source>
        <dbReference type="ARBA" id="ARBA00022723"/>
    </source>
</evidence>
<keyword evidence="3" id="KW-0862">Zinc</keyword>
<feature type="region of interest" description="Disordered" evidence="8">
    <location>
        <begin position="1"/>
        <end position="31"/>
    </location>
</feature>
<dbReference type="PANTHER" id="PTHR31313">
    <property type="entry name" value="TY1 ENHANCER ACTIVATOR"/>
    <property type="match status" value="1"/>
</dbReference>
<keyword evidence="4" id="KW-0805">Transcription regulation</keyword>
<dbReference type="SUPFAM" id="SSF57701">
    <property type="entry name" value="Zn2/Cys6 DNA-binding domain"/>
    <property type="match status" value="1"/>
</dbReference>
<evidence type="ECO:0000256" key="7">
    <source>
        <dbReference type="ARBA" id="ARBA00023242"/>
    </source>
</evidence>
<dbReference type="PROSITE" id="PS50048">
    <property type="entry name" value="ZN2_CY6_FUNGAL_2"/>
    <property type="match status" value="1"/>
</dbReference>
<name>A0ABR4ACX5_9LECA</name>
<comment type="caution">
    <text evidence="10">The sequence shown here is derived from an EMBL/GenBank/DDBJ whole genome shotgun (WGS) entry which is preliminary data.</text>
</comment>
<keyword evidence="7" id="KW-0539">Nucleus</keyword>
<gene>
    <name evidence="10" type="ORF">N7G274_006203</name>
</gene>
<dbReference type="InterPro" id="IPR001138">
    <property type="entry name" value="Zn2Cys6_DnaBD"/>
</dbReference>
<accession>A0ABR4ACX5</accession>
<dbReference type="InterPro" id="IPR007219">
    <property type="entry name" value="XnlR_reg_dom"/>
</dbReference>
<dbReference type="CDD" id="cd12148">
    <property type="entry name" value="fungal_TF_MHR"/>
    <property type="match status" value="1"/>
</dbReference>
<evidence type="ECO:0000256" key="6">
    <source>
        <dbReference type="ARBA" id="ARBA00023163"/>
    </source>
</evidence>
<dbReference type="SMART" id="SM00906">
    <property type="entry name" value="Fungal_trans"/>
    <property type="match status" value="1"/>
</dbReference>